<keyword evidence="3" id="KW-0547">Nucleotide-binding</keyword>
<dbReference type="PROSITE" id="PS00486">
    <property type="entry name" value="DNA_MISMATCH_REPAIR_2"/>
    <property type="match status" value="2"/>
</dbReference>
<dbReference type="Gene3D" id="1.10.1420.10">
    <property type="match status" value="2"/>
</dbReference>
<keyword evidence="8" id="KW-0539">Nucleus</keyword>
<evidence type="ECO:0000313" key="12">
    <source>
        <dbReference type="Proteomes" id="UP000678499"/>
    </source>
</evidence>
<organism evidence="11">
    <name type="scientific">Notodromas monacha</name>
    <dbReference type="NCBI Taxonomy" id="399045"/>
    <lineage>
        <taxon>Eukaryota</taxon>
        <taxon>Metazoa</taxon>
        <taxon>Ecdysozoa</taxon>
        <taxon>Arthropoda</taxon>
        <taxon>Crustacea</taxon>
        <taxon>Oligostraca</taxon>
        <taxon>Ostracoda</taxon>
        <taxon>Podocopa</taxon>
        <taxon>Podocopida</taxon>
        <taxon>Cypridocopina</taxon>
        <taxon>Cypridoidea</taxon>
        <taxon>Cyprididae</taxon>
        <taxon>Notodromas</taxon>
    </lineage>
</organism>
<keyword evidence="6" id="KW-0238">DNA-binding</keyword>
<dbReference type="GO" id="GO:0005634">
    <property type="term" value="C:nucleus"/>
    <property type="evidence" value="ECO:0007669"/>
    <property type="project" value="UniProtKB-SubCell"/>
</dbReference>
<dbReference type="GO" id="GO:0140664">
    <property type="term" value="F:ATP-dependent DNA damage sensor activity"/>
    <property type="evidence" value="ECO:0007669"/>
    <property type="project" value="InterPro"/>
</dbReference>
<dbReference type="InterPro" id="IPR016151">
    <property type="entry name" value="DNA_mismatch_repair_MutS_N"/>
</dbReference>
<accession>A0A7R9BM91</accession>
<dbReference type="GO" id="GO:0030983">
    <property type="term" value="F:mismatched DNA binding"/>
    <property type="evidence" value="ECO:0007669"/>
    <property type="project" value="InterPro"/>
</dbReference>
<dbReference type="OrthoDB" id="10252754at2759"/>
<dbReference type="InterPro" id="IPR027417">
    <property type="entry name" value="P-loop_NTPase"/>
</dbReference>
<evidence type="ECO:0000256" key="7">
    <source>
        <dbReference type="ARBA" id="ARBA00023204"/>
    </source>
</evidence>
<evidence type="ECO:0000256" key="3">
    <source>
        <dbReference type="ARBA" id="ARBA00022741"/>
    </source>
</evidence>
<keyword evidence="4" id="KW-0227">DNA damage</keyword>
<evidence type="ECO:0000256" key="1">
    <source>
        <dbReference type="ARBA" id="ARBA00004123"/>
    </source>
</evidence>
<keyword evidence="7" id="KW-0234">DNA repair</keyword>
<dbReference type="GO" id="GO:0006312">
    <property type="term" value="P:mitotic recombination"/>
    <property type="evidence" value="ECO:0007669"/>
    <property type="project" value="TreeGrafter"/>
</dbReference>
<feature type="compositionally biased region" description="Basic and acidic residues" evidence="9">
    <location>
        <begin position="1"/>
        <end position="19"/>
    </location>
</feature>
<dbReference type="SUPFAM" id="SSF55271">
    <property type="entry name" value="DNA repair protein MutS, domain I"/>
    <property type="match status" value="1"/>
</dbReference>
<evidence type="ECO:0000256" key="2">
    <source>
        <dbReference type="ARBA" id="ARBA00007094"/>
    </source>
</evidence>
<dbReference type="InterPro" id="IPR007861">
    <property type="entry name" value="DNA_mismatch_repair_MutS_clamp"/>
</dbReference>
<dbReference type="SMART" id="SM00533">
    <property type="entry name" value="MUTSd"/>
    <property type="match status" value="1"/>
</dbReference>
<dbReference type="Gene3D" id="3.30.420.110">
    <property type="entry name" value="MutS, connector domain"/>
    <property type="match status" value="1"/>
</dbReference>
<evidence type="ECO:0000259" key="10">
    <source>
        <dbReference type="PROSITE" id="PS00486"/>
    </source>
</evidence>
<dbReference type="Pfam" id="PF05192">
    <property type="entry name" value="MutS_III"/>
    <property type="match status" value="1"/>
</dbReference>
<evidence type="ECO:0000256" key="6">
    <source>
        <dbReference type="ARBA" id="ARBA00023125"/>
    </source>
</evidence>
<evidence type="ECO:0000256" key="8">
    <source>
        <dbReference type="ARBA" id="ARBA00023242"/>
    </source>
</evidence>
<dbReference type="Pfam" id="PF00488">
    <property type="entry name" value="MutS_V"/>
    <property type="match status" value="2"/>
</dbReference>
<feature type="region of interest" description="Disordered" evidence="9">
    <location>
        <begin position="1"/>
        <end position="22"/>
    </location>
</feature>
<dbReference type="Pfam" id="PF05190">
    <property type="entry name" value="MutS_IV"/>
    <property type="match status" value="1"/>
</dbReference>
<dbReference type="Pfam" id="PF01624">
    <property type="entry name" value="MutS_I"/>
    <property type="match status" value="1"/>
</dbReference>
<dbReference type="GO" id="GO:0005524">
    <property type="term" value="F:ATP binding"/>
    <property type="evidence" value="ECO:0007669"/>
    <property type="project" value="UniProtKB-KW"/>
</dbReference>
<dbReference type="InterPro" id="IPR000432">
    <property type="entry name" value="DNA_mismatch_repair_MutS_C"/>
</dbReference>
<dbReference type="InterPro" id="IPR036678">
    <property type="entry name" value="MutS_con_dom_sf"/>
</dbReference>
<dbReference type="SUPFAM" id="SSF52540">
    <property type="entry name" value="P-loop containing nucleoside triphosphate hydrolases"/>
    <property type="match status" value="2"/>
</dbReference>
<dbReference type="SMART" id="SM00534">
    <property type="entry name" value="MUTSac"/>
    <property type="match status" value="2"/>
</dbReference>
<dbReference type="PANTHER" id="PTHR11361:SF122">
    <property type="entry name" value="DNA MISMATCH REPAIR PROTEIN MSH3"/>
    <property type="match status" value="1"/>
</dbReference>
<dbReference type="Gene3D" id="3.40.50.300">
    <property type="entry name" value="P-loop containing nucleotide triphosphate hydrolases"/>
    <property type="match status" value="2"/>
</dbReference>
<dbReference type="PANTHER" id="PTHR11361">
    <property type="entry name" value="DNA MISMATCH REPAIR PROTEIN MUTS FAMILY MEMBER"/>
    <property type="match status" value="1"/>
</dbReference>
<dbReference type="SUPFAM" id="SSF48334">
    <property type="entry name" value="DNA repair protein MutS, domain III"/>
    <property type="match status" value="1"/>
</dbReference>
<dbReference type="InterPro" id="IPR045076">
    <property type="entry name" value="MutS"/>
</dbReference>
<comment type="subcellular location">
    <subcellularLocation>
        <location evidence="1">Nucleus</location>
    </subcellularLocation>
</comment>
<evidence type="ECO:0000313" key="11">
    <source>
        <dbReference type="EMBL" id="CAD7276587.1"/>
    </source>
</evidence>
<dbReference type="Gene3D" id="3.40.1170.10">
    <property type="entry name" value="DNA repair protein MutS, domain I"/>
    <property type="match status" value="1"/>
</dbReference>
<sequence>MKRQFSDTDGRSKKSRSGDEFESVPNLEEIVSFVIDGSNVDKVLLRQRDERTPLEKQVAEIKSEHPDVLLFVECGYRYRFFGEDAEIAKKELNIQANPSHSTLSGSIPHHRLKVHLQKLVHKELVQDDTSNCSRSILAIAETSTKPSDLGRKEVSIAVIAVDVGTREVLYDVFVDDLSRNALCKRLHRIHPCELICRIANLSPTTWKTLDVFVQSRYSADPVRLENVPADYFEFTDSLLTATSFFQHQNGEISQFGANFLRDSPAHLLGCFSALVRHLMAFDLTKALRSPENWVNLSNNLGAIDLPYFTCRSLDLTENFAYGKLEGSLMGFLNAVKIRCGRRLLRKWVSQPLSNVGEIHERLGAVENLVEFPELKGKMIAAFLSIPDVERVFAAAALRKVGPADFYKAVEALQRIAEAMRTLLNSEKTNIGSNFLRQLMHEIAESWDYCHMLLIPLYKEAAMEGNKCEVFLNAEKNPEISAIREKIDSTQKKLAAELQKCNEALGRQVVDQFVTRGMHEYLIEIPVTMLNIIPNNWICVSLTKRFARFHSPAVRSLIAQLSEFREKLTSASDVVWSQFLAIHEASGNFDKLSLAVLSLSKLDVLVGFSCVAAEQHLNRPLFIPGGHFEVENGFHPVVAQYVEQKTGKMAYVRNGFAFHVGSDQGLRCMVLSGPNMGGKSCFVKQTALTAIMAQIGSFIPGDSCKMTLFERIFVRVGGDATEGVFQVSGRLDGIVGGSSFLAETSQVAEILQRADERSLVVIDEFGRGTATFDGTALAVAVLNYLVHKVRCVCLFVTHYPEVCTFAENCSPVAENFHMGFLLQNKDADQDGRDHLGRKASRSDDVTLLFEVKPGIAPCSYGLNVAKMAGLPKEVVDLAARVADRMEDTSLRHRLDGIVGGSSFLAETSQVAEILQRADERSLVVIDEFGRGTATFDGTALAVAVLNYLVHKVRCVCLFVTHYPEVCAFAESCSPVAENFHMGFLLQNKDADQDGRDHLGRKASRSDDVTLLFEVKPGIAPCSYGLNVAKMAGLPKEVVDLAARVADRMEDTSLRHRIVWRAK</sequence>
<dbReference type="GO" id="GO:0006298">
    <property type="term" value="P:mismatch repair"/>
    <property type="evidence" value="ECO:0007669"/>
    <property type="project" value="InterPro"/>
</dbReference>
<evidence type="ECO:0000256" key="9">
    <source>
        <dbReference type="SAM" id="MobiDB-lite"/>
    </source>
</evidence>
<dbReference type="InterPro" id="IPR036187">
    <property type="entry name" value="DNA_mismatch_repair_MutS_sf"/>
</dbReference>
<dbReference type="EMBL" id="CAJPEX010000659">
    <property type="protein sequence ID" value="CAG0916739.1"/>
    <property type="molecule type" value="Genomic_DNA"/>
</dbReference>
<dbReference type="Proteomes" id="UP000678499">
    <property type="component" value="Unassembled WGS sequence"/>
</dbReference>
<keyword evidence="12" id="KW-1185">Reference proteome</keyword>
<dbReference type="AlphaFoldDB" id="A0A7R9BM91"/>
<dbReference type="InterPro" id="IPR007696">
    <property type="entry name" value="DNA_mismatch_repair_MutS_core"/>
</dbReference>
<comment type="similarity">
    <text evidence="2">Belongs to the DNA mismatch repair MutS family. MSH3 subfamily.</text>
</comment>
<evidence type="ECO:0000256" key="4">
    <source>
        <dbReference type="ARBA" id="ARBA00022763"/>
    </source>
</evidence>
<feature type="domain" description="DNA mismatch repair proteins mutS family" evidence="10">
    <location>
        <begin position="920"/>
        <end position="936"/>
    </location>
</feature>
<gene>
    <name evidence="11" type="ORF">NMOB1V02_LOCUS4343</name>
</gene>
<protein>
    <recommendedName>
        <fullName evidence="10">DNA mismatch repair proteins mutS family domain-containing protein</fullName>
    </recommendedName>
</protein>
<dbReference type="EMBL" id="OA882696">
    <property type="protein sequence ID" value="CAD7276587.1"/>
    <property type="molecule type" value="Genomic_DNA"/>
</dbReference>
<evidence type="ECO:0000256" key="5">
    <source>
        <dbReference type="ARBA" id="ARBA00022840"/>
    </source>
</evidence>
<keyword evidence="5" id="KW-0067">ATP-binding</keyword>
<reference evidence="11" key="1">
    <citation type="submission" date="2020-11" db="EMBL/GenBank/DDBJ databases">
        <authorList>
            <person name="Tran Van P."/>
        </authorList>
    </citation>
    <scope>NUCLEOTIDE SEQUENCE</scope>
</reference>
<proteinExistence type="inferred from homology"/>
<feature type="domain" description="DNA mismatch repair proteins mutS family" evidence="10">
    <location>
        <begin position="757"/>
        <end position="773"/>
    </location>
</feature>
<name>A0A7R9BM91_9CRUS</name>
<dbReference type="InterPro" id="IPR007695">
    <property type="entry name" value="DNA_mismatch_repair_MutS-lik_N"/>
</dbReference>